<dbReference type="PANTHER" id="PTHR35330">
    <property type="entry name" value="SIROHEME BIOSYNTHESIS PROTEIN MET8"/>
    <property type="match status" value="1"/>
</dbReference>
<dbReference type="GO" id="GO:0043115">
    <property type="term" value="F:precorrin-2 dehydrogenase activity"/>
    <property type="evidence" value="ECO:0007669"/>
    <property type="project" value="UniProtKB-EC"/>
</dbReference>
<dbReference type="RefSeq" id="XP_013260161.1">
    <property type="nucleotide sequence ID" value="XM_013404707.1"/>
</dbReference>
<comment type="catalytic activity">
    <reaction evidence="6">
        <text>precorrin-2 + NAD(+) = sirohydrochlorin + NADH + 2 H(+)</text>
        <dbReference type="Rhea" id="RHEA:15613"/>
        <dbReference type="ChEBI" id="CHEBI:15378"/>
        <dbReference type="ChEBI" id="CHEBI:57540"/>
        <dbReference type="ChEBI" id="CHEBI:57945"/>
        <dbReference type="ChEBI" id="CHEBI:58351"/>
        <dbReference type="ChEBI" id="CHEBI:58827"/>
        <dbReference type="EC" id="1.3.1.76"/>
    </reaction>
</comment>
<dbReference type="PANTHER" id="PTHR35330:SF1">
    <property type="entry name" value="SIROHEME BIOSYNTHESIS PROTEIN MET8"/>
    <property type="match status" value="1"/>
</dbReference>
<dbReference type="EC" id="1.3.1.76" evidence="2"/>
<dbReference type="Gene3D" id="3.30.160.110">
    <property type="entry name" value="Siroheme synthase, domain 2"/>
    <property type="match status" value="1"/>
</dbReference>
<dbReference type="InterPro" id="IPR028162">
    <property type="entry name" value="Met8_C"/>
</dbReference>
<keyword evidence="3" id="KW-0560">Oxidoreductase</keyword>
<protein>
    <recommendedName>
        <fullName evidence="2">precorrin-2 dehydrogenase</fullName>
        <ecNumber evidence="2">1.3.1.76</ecNumber>
    </recommendedName>
</protein>
<dbReference type="EMBL" id="AMGV01000004">
    <property type="protein sequence ID" value="KEF57571.1"/>
    <property type="molecule type" value="Genomic_DNA"/>
</dbReference>
<evidence type="ECO:0000313" key="10">
    <source>
        <dbReference type="Proteomes" id="UP000027920"/>
    </source>
</evidence>
<comment type="pathway">
    <text evidence="1">Porphyrin-containing compound metabolism; siroheme biosynthesis; sirohydrochlorin from precorrin-2: step 1/1.</text>
</comment>
<keyword evidence="10" id="KW-1185">Reference proteome</keyword>
<dbReference type="GO" id="GO:0019354">
    <property type="term" value="P:siroheme biosynthetic process"/>
    <property type="evidence" value="ECO:0007669"/>
    <property type="project" value="UniProtKB-UniPathway"/>
</dbReference>
<dbReference type="SUPFAM" id="SSF51735">
    <property type="entry name" value="NAD(P)-binding Rossmann-fold domains"/>
    <property type="match status" value="1"/>
</dbReference>
<reference evidence="9 10" key="1">
    <citation type="submission" date="2013-03" db="EMBL/GenBank/DDBJ databases">
        <title>The Genome Sequence of Exophiala aquamarina CBS 119918.</title>
        <authorList>
            <consortium name="The Broad Institute Genomics Platform"/>
            <person name="Cuomo C."/>
            <person name="de Hoog S."/>
            <person name="Gorbushina A."/>
            <person name="Walker B."/>
            <person name="Young S.K."/>
            <person name="Zeng Q."/>
            <person name="Gargeya S."/>
            <person name="Fitzgerald M."/>
            <person name="Haas B."/>
            <person name="Abouelleil A."/>
            <person name="Allen A.W."/>
            <person name="Alvarado L."/>
            <person name="Arachchi H.M."/>
            <person name="Berlin A.M."/>
            <person name="Chapman S.B."/>
            <person name="Gainer-Dewar J."/>
            <person name="Goldberg J."/>
            <person name="Griggs A."/>
            <person name="Gujja S."/>
            <person name="Hansen M."/>
            <person name="Howarth C."/>
            <person name="Imamovic A."/>
            <person name="Ireland A."/>
            <person name="Larimer J."/>
            <person name="McCowan C."/>
            <person name="Murphy C."/>
            <person name="Pearson M."/>
            <person name="Poon T.W."/>
            <person name="Priest M."/>
            <person name="Roberts A."/>
            <person name="Saif S."/>
            <person name="Shea T."/>
            <person name="Sisk P."/>
            <person name="Sykes S."/>
            <person name="Wortman J."/>
            <person name="Nusbaum C."/>
            <person name="Birren B."/>
        </authorList>
    </citation>
    <scope>NUCLEOTIDE SEQUENCE [LARGE SCALE GENOMIC DNA]</scope>
    <source>
        <strain evidence="9 10">CBS 119918</strain>
    </source>
</reference>
<evidence type="ECO:0000259" key="8">
    <source>
        <dbReference type="Pfam" id="PF14824"/>
    </source>
</evidence>
<dbReference type="AlphaFoldDB" id="A0A072PCH9"/>
<accession>A0A072PCH9</accession>
<dbReference type="Proteomes" id="UP000027920">
    <property type="component" value="Unassembled WGS sequence"/>
</dbReference>
<gene>
    <name evidence="9" type="ORF">A1O9_05489</name>
</gene>
<evidence type="ECO:0000256" key="5">
    <source>
        <dbReference type="ARBA" id="ARBA00023244"/>
    </source>
</evidence>
<evidence type="ECO:0000256" key="2">
    <source>
        <dbReference type="ARBA" id="ARBA00012400"/>
    </source>
</evidence>
<dbReference type="OrthoDB" id="1721126at2759"/>
<evidence type="ECO:0000256" key="3">
    <source>
        <dbReference type="ARBA" id="ARBA00023002"/>
    </source>
</evidence>
<dbReference type="NCBIfam" id="TIGR01470">
    <property type="entry name" value="cysG_Nterm"/>
    <property type="match status" value="1"/>
</dbReference>
<evidence type="ECO:0000256" key="6">
    <source>
        <dbReference type="ARBA" id="ARBA00047561"/>
    </source>
</evidence>
<dbReference type="InterPro" id="IPR006367">
    <property type="entry name" value="Sirohaem_synthase_N"/>
</dbReference>
<evidence type="ECO:0000313" key="9">
    <source>
        <dbReference type="EMBL" id="KEF57571.1"/>
    </source>
</evidence>
<dbReference type="InterPro" id="IPR028281">
    <property type="entry name" value="Sirohaem_synthase_central"/>
</dbReference>
<comment type="caution">
    <text evidence="9">The sequence shown here is derived from an EMBL/GenBank/DDBJ whole genome shotgun (WGS) entry which is preliminary data.</text>
</comment>
<dbReference type="GeneID" id="25280414"/>
<dbReference type="UniPathway" id="UPA00262">
    <property type="reaction ID" value="UER00222"/>
</dbReference>
<dbReference type="Gene3D" id="3.40.50.720">
    <property type="entry name" value="NAD(P)-binding Rossmann-like Domain"/>
    <property type="match status" value="1"/>
</dbReference>
<dbReference type="InterPro" id="IPR028161">
    <property type="entry name" value="Met8-like"/>
</dbReference>
<dbReference type="GO" id="GO:0004325">
    <property type="term" value="F:ferrochelatase activity"/>
    <property type="evidence" value="ECO:0007669"/>
    <property type="project" value="InterPro"/>
</dbReference>
<name>A0A072PCH9_9EURO</name>
<keyword evidence="4" id="KW-0520">NAD</keyword>
<evidence type="ECO:0000259" key="7">
    <source>
        <dbReference type="Pfam" id="PF14823"/>
    </source>
</evidence>
<keyword evidence="5" id="KW-0627">Porphyrin biosynthesis</keyword>
<dbReference type="Pfam" id="PF13241">
    <property type="entry name" value="NAD_binding_7"/>
    <property type="match status" value="1"/>
</dbReference>
<dbReference type="VEuPathDB" id="FungiDB:A1O9_05489"/>
<dbReference type="Pfam" id="PF14824">
    <property type="entry name" value="Sirohm_synth_M"/>
    <property type="match status" value="1"/>
</dbReference>
<evidence type="ECO:0000256" key="4">
    <source>
        <dbReference type="ARBA" id="ARBA00023027"/>
    </source>
</evidence>
<dbReference type="SUPFAM" id="SSF75615">
    <property type="entry name" value="Siroheme synthase middle domains-like"/>
    <property type="match status" value="1"/>
</dbReference>
<sequence>MPNKYPEIQGGGSLILAWQIRNKQVLVIGGGEVAAGRIVNLLNADAKVTVVCPRAGLNEEVAYRVERGQVNHIDRIFLPLDLEPNKNVAMVLTAIDDPEASTRIWKYCKELRVPANIADVPPECDFYFGSVHRDGPLQIMVSTNGNGPRMAAAIRRQIGQMLPVGTGDSIKKVGELRRKLRRVAPGKSTRDINKRMGWMSEVCDKWNADDFNAMDEADMQALVEYYDTGKVPSFEDIRIKPREDVVWEFDGSFGWV</sequence>
<dbReference type="Gene3D" id="1.10.3280.10">
    <property type="entry name" value="Siroheme synthase, domain 3"/>
    <property type="match status" value="1"/>
</dbReference>
<feature type="domain" description="Siroheme biosynthesis protein Met8 C-terminal" evidence="7">
    <location>
        <begin position="163"/>
        <end position="232"/>
    </location>
</feature>
<proteinExistence type="predicted"/>
<dbReference type="STRING" id="1182545.A0A072PCH9"/>
<dbReference type="InterPro" id="IPR036291">
    <property type="entry name" value="NAD(P)-bd_dom_sf"/>
</dbReference>
<organism evidence="9 10">
    <name type="scientific">Exophiala aquamarina CBS 119918</name>
    <dbReference type="NCBI Taxonomy" id="1182545"/>
    <lineage>
        <taxon>Eukaryota</taxon>
        <taxon>Fungi</taxon>
        <taxon>Dikarya</taxon>
        <taxon>Ascomycota</taxon>
        <taxon>Pezizomycotina</taxon>
        <taxon>Eurotiomycetes</taxon>
        <taxon>Chaetothyriomycetidae</taxon>
        <taxon>Chaetothyriales</taxon>
        <taxon>Herpotrichiellaceae</taxon>
        <taxon>Exophiala</taxon>
    </lineage>
</organism>
<dbReference type="HOGENOM" id="CLU_011276_8_5_1"/>
<feature type="domain" description="Siroheme synthase central" evidence="8">
    <location>
        <begin position="134"/>
        <end position="160"/>
    </location>
</feature>
<dbReference type="Pfam" id="PF14823">
    <property type="entry name" value="Sirohm_synth_C"/>
    <property type="match status" value="1"/>
</dbReference>
<evidence type="ECO:0000256" key="1">
    <source>
        <dbReference type="ARBA" id="ARBA00005010"/>
    </source>
</evidence>